<protein>
    <submittedName>
        <fullName evidence="1">RNA-binding protein YlmH, contains S4-like domain</fullName>
    </submittedName>
</protein>
<dbReference type="Proteomes" id="UP000192328">
    <property type="component" value="Unassembled WGS sequence"/>
</dbReference>
<proteinExistence type="predicted"/>
<name>A0AC61PLD7_9FIRM</name>
<dbReference type="EMBL" id="FWXZ01000003">
    <property type="protein sequence ID" value="SMC62885.1"/>
    <property type="molecule type" value="Genomic_DNA"/>
</dbReference>
<keyword evidence="2" id="KW-1185">Reference proteome</keyword>
<evidence type="ECO:0000313" key="2">
    <source>
        <dbReference type="Proteomes" id="UP000192328"/>
    </source>
</evidence>
<comment type="caution">
    <text evidence="1">The sequence shown here is derived from an EMBL/GenBank/DDBJ whole genome shotgun (WGS) entry which is preliminary data.</text>
</comment>
<sequence>MTANDTALRHLLDLCRRSEKTGRWQYSGFLTPAEQDELLRCPEAAGFSYVLTGGYEAAERKILAAGNEAEAGPPEIPISVVAVKPKSLKYAEDLSHRDYLGAIMNLGIERSLVGDILVRDKQAWFFCLTTAAEMLASALTQVRRTSVTAEVTGTDIPEVQPVYAPIRLNVISERLDAVTAAFTGLSRGQADKLFAAEKVFVNGRNVTDRSSKLKEGDILSVRGFGKAVYDGIEHETKKNRLWVSLRKYV</sequence>
<accession>A0AC61PLD7</accession>
<reference evidence="1" key="1">
    <citation type="submission" date="2017-04" db="EMBL/GenBank/DDBJ databases">
        <authorList>
            <person name="Varghese N."/>
            <person name="Submissions S."/>
        </authorList>
    </citation>
    <scope>NUCLEOTIDE SEQUENCE</scope>
    <source>
        <strain evidence="1">WTE2008</strain>
    </source>
</reference>
<evidence type="ECO:0000313" key="1">
    <source>
        <dbReference type="EMBL" id="SMC62885.1"/>
    </source>
</evidence>
<organism evidence="1 2">
    <name type="scientific">Aristaeella lactis</name>
    <dbReference type="NCBI Taxonomy" id="3046383"/>
    <lineage>
        <taxon>Bacteria</taxon>
        <taxon>Bacillati</taxon>
        <taxon>Bacillota</taxon>
        <taxon>Clostridia</taxon>
        <taxon>Eubacteriales</taxon>
        <taxon>Aristaeellaceae</taxon>
        <taxon>Aristaeella</taxon>
    </lineage>
</organism>
<gene>
    <name evidence="1" type="ORF">SAMN06297397_1650</name>
</gene>